<feature type="compositionally biased region" description="Basic residues" evidence="1">
    <location>
        <begin position="209"/>
        <end position="221"/>
    </location>
</feature>
<dbReference type="Proteomes" id="UP000278962">
    <property type="component" value="Unassembled WGS sequence"/>
</dbReference>
<feature type="compositionally biased region" description="Low complexity" evidence="1">
    <location>
        <begin position="222"/>
        <end position="233"/>
    </location>
</feature>
<feature type="compositionally biased region" description="Basic and acidic residues" evidence="1">
    <location>
        <begin position="87"/>
        <end position="97"/>
    </location>
</feature>
<protein>
    <recommendedName>
        <fullName evidence="4">Thiamine pyrophosphate-dependent enzyme</fullName>
    </recommendedName>
</protein>
<reference evidence="2 3" key="1">
    <citation type="submission" date="2018-10" db="EMBL/GenBank/DDBJ databases">
        <title>Genomic Encyclopedia of Archaeal and Bacterial Type Strains, Phase II (KMG-II): from individual species to whole genera.</title>
        <authorList>
            <person name="Goeker M."/>
        </authorList>
    </citation>
    <scope>NUCLEOTIDE SEQUENCE [LARGE SCALE GENOMIC DNA]</scope>
    <source>
        <strain evidence="2 3">DSM 14954</strain>
    </source>
</reference>
<evidence type="ECO:0008006" key="4">
    <source>
        <dbReference type="Google" id="ProtNLM"/>
    </source>
</evidence>
<evidence type="ECO:0000313" key="2">
    <source>
        <dbReference type="EMBL" id="RKQ90315.1"/>
    </source>
</evidence>
<dbReference type="AlphaFoldDB" id="A0A660L7T3"/>
<feature type="compositionally biased region" description="Basic residues" evidence="1">
    <location>
        <begin position="113"/>
        <end position="122"/>
    </location>
</feature>
<organism evidence="2 3">
    <name type="scientific">Solirubrobacter pauli</name>
    <dbReference type="NCBI Taxonomy" id="166793"/>
    <lineage>
        <taxon>Bacteria</taxon>
        <taxon>Bacillati</taxon>
        <taxon>Actinomycetota</taxon>
        <taxon>Thermoleophilia</taxon>
        <taxon>Solirubrobacterales</taxon>
        <taxon>Solirubrobacteraceae</taxon>
        <taxon>Solirubrobacter</taxon>
    </lineage>
</organism>
<name>A0A660L7T3_9ACTN</name>
<feature type="region of interest" description="Disordered" evidence="1">
    <location>
        <begin position="82"/>
        <end position="154"/>
    </location>
</feature>
<accession>A0A660L7T3</accession>
<sequence>MTQPLEHAARRRTDTVRRRTYDLLRAHGMTTIFGNPGSTAFQNKTPLIVTAGQQRRDMLLLEPYLSNVDATALREVGVRADAPAGRPRGDRACDRRRAATGGRPGVLLPAARRLGRAGRRERRRADGRDPCRAGPRAARRVRGRRGAGGCAGPDPRCRRRALTGLGGGDHVGGGAPGARLDGAGLRTHAVPGGPSTLRGRAAVRDRPARRAAPRARPRPGRRCAGVPVLPVRARPVRARGDAPAAHLRRPGETARAPVGDSLVGDRRPRARRARRAPRPPPEHRTGGAAAPLASSRVPGWLTPWRADAGAGLRRDRRGPAAARGARGREPVQPPRAAGGVADHRAGHVQPGQVQAGDTGRVLECGRRREPGCPCWSSSCATGTTRS</sequence>
<comment type="caution">
    <text evidence="2">The sequence shown here is derived from an EMBL/GenBank/DDBJ whole genome shotgun (WGS) entry which is preliminary data.</text>
</comment>
<feature type="compositionally biased region" description="Gly residues" evidence="1">
    <location>
        <begin position="167"/>
        <end position="176"/>
    </location>
</feature>
<dbReference type="EMBL" id="RBIL01000001">
    <property type="protein sequence ID" value="RKQ90315.1"/>
    <property type="molecule type" value="Genomic_DNA"/>
</dbReference>
<keyword evidence="3" id="KW-1185">Reference proteome</keyword>
<evidence type="ECO:0000256" key="1">
    <source>
        <dbReference type="SAM" id="MobiDB-lite"/>
    </source>
</evidence>
<proteinExistence type="predicted"/>
<evidence type="ECO:0000313" key="3">
    <source>
        <dbReference type="Proteomes" id="UP000278962"/>
    </source>
</evidence>
<feature type="region of interest" description="Disordered" evidence="1">
    <location>
        <begin position="167"/>
        <end position="355"/>
    </location>
</feature>
<feature type="compositionally biased region" description="Basic residues" evidence="1">
    <location>
        <begin position="268"/>
        <end position="277"/>
    </location>
</feature>
<gene>
    <name evidence="2" type="ORF">C8N24_0116</name>
</gene>